<organism evidence="2">
    <name type="scientific">Providencia rettgeri</name>
    <dbReference type="NCBI Taxonomy" id="587"/>
    <lineage>
        <taxon>Bacteria</taxon>
        <taxon>Pseudomonadati</taxon>
        <taxon>Pseudomonadota</taxon>
        <taxon>Gammaproteobacteria</taxon>
        <taxon>Enterobacterales</taxon>
        <taxon>Morganellaceae</taxon>
        <taxon>Providencia</taxon>
    </lineage>
</organism>
<gene>
    <name evidence="3" type="ORF">M0K77_002415</name>
    <name evidence="2" type="ORF">M0K77_RS12075</name>
</gene>
<keyword evidence="1" id="KW-1133">Transmembrane helix</keyword>
<proteinExistence type="predicted"/>
<comment type="caution">
    <text evidence="2">The sequence shown here is derived from an EMBL/GenBank/DDBJ whole genome shotgun (WGS) entry which is preliminary data.</text>
</comment>
<keyword evidence="1" id="KW-0472">Membrane</keyword>
<reference evidence="2" key="1">
    <citation type="submission" date="2023-10" db="EMBL/GenBank/DDBJ databases">
        <authorList>
            <consortium name="Clinical and Environmental Microbiology Branch: Whole genome sequencing antimicrobial resistance pathogens in the healthcare setting"/>
        </authorList>
    </citation>
    <scope>NUCLEOTIDE SEQUENCE</scope>
    <source>
        <strain evidence="2">2020QW-00022</strain>
    </source>
</reference>
<evidence type="ECO:0000313" key="2">
    <source>
        <dbReference type="EMBL" id="ELR5217899.1"/>
    </source>
</evidence>
<feature type="transmembrane region" description="Helical" evidence="1">
    <location>
        <begin position="66"/>
        <end position="84"/>
    </location>
</feature>
<evidence type="ECO:0000256" key="1">
    <source>
        <dbReference type="SAM" id="Phobius"/>
    </source>
</evidence>
<dbReference type="EMBL" id="ABEXCJ050000003">
    <property type="protein sequence ID" value="EMR4590086.1"/>
    <property type="molecule type" value="Genomic_DNA"/>
</dbReference>
<feature type="transmembrane region" description="Helical" evidence="1">
    <location>
        <begin position="25"/>
        <end position="46"/>
    </location>
</feature>
<keyword evidence="1" id="KW-0812">Transmembrane</keyword>
<accession>A0AAD2VR51</accession>
<sequence length="189" mass="21855">MNKSSKNDAVSSHQNTHNMNNDNKVIFVLAIFFFISIFSVITFYIMNFHNASISKTPSDWGVLGDYFGGVLNPLISIFTLAFLIKTYLTQRHEMQDNENYLSEQLQIANRTAKNQLLQTKISACYEILNVYHLEMERVTNAKNANNKFIGMDGVEYWSNADQDNYRLKMANKIKIKIDEIDNYLTNLTE</sequence>
<dbReference type="EMBL" id="ABEXCJ040000003">
    <property type="protein sequence ID" value="ELR5217899.1"/>
    <property type="molecule type" value="Genomic_DNA"/>
</dbReference>
<dbReference type="RefSeq" id="WP_285316906.1">
    <property type="nucleotide sequence ID" value="NZ_JANGWI010000017.1"/>
</dbReference>
<name>A0AAD2VR51_PRORE</name>
<protein>
    <submittedName>
        <fullName evidence="2">Uncharacterized protein</fullName>
    </submittedName>
</protein>
<evidence type="ECO:0000313" key="3">
    <source>
        <dbReference type="EMBL" id="EMR4590086.1"/>
    </source>
</evidence>
<dbReference type="AlphaFoldDB" id="A0AAD2VR51"/>